<dbReference type="InterPro" id="IPR001433">
    <property type="entry name" value="OxRdtase_FAD/NAD-bd"/>
</dbReference>
<comment type="caution">
    <text evidence="15">The sequence shown here is derived from an EMBL/GenBank/DDBJ whole genome shotgun (WGS) entry which is preliminary data.</text>
</comment>
<evidence type="ECO:0000256" key="11">
    <source>
        <dbReference type="ARBA" id="ARBA00023002"/>
    </source>
</evidence>
<evidence type="ECO:0000256" key="5">
    <source>
        <dbReference type="ARBA" id="ARBA00022448"/>
    </source>
</evidence>
<accession>A0A1R0GNG9</accession>
<evidence type="ECO:0000256" key="6">
    <source>
        <dbReference type="ARBA" id="ARBA00022630"/>
    </source>
</evidence>
<evidence type="ECO:0000256" key="10">
    <source>
        <dbReference type="ARBA" id="ARBA00022982"/>
    </source>
</evidence>
<dbReference type="Gene3D" id="1.20.990.10">
    <property type="entry name" value="NADPH-cytochrome p450 Reductase, Chain A, domain 3"/>
    <property type="match status" value="1"/>
</dbReference>
<evidence type="ECO:0000256" key="12">
    <source>
        <dbReference type="ARBA" id="ARBA00052219"/>
    </source>
</evidence>
<keyword evidence="10" id="KW-0249">Electron transport</keyword>
<comment type="pathway">
    <text evidence="3">Sulfur metabolism; hydrogen sulfide biosynthesis; hydrogen sulfide from sulfite (NADPH route): step 1/1.</text>
</comment>
<dbReference type="OrthoDB" id="1856718at2759"/>
<keyword evidence="11" id="KW-0560">Oxidoreductase</keyword>
<dbReference type="GO" id="GO:0005829">
    <property type="term" value="C:cytosol"/>
    <property type="evidence" value="ECO:0007669"/>
    <property type="project" value="TreeGrafter"/>
</dbReference>
<dbReference type="Proteomes" id="UP000187455">
    <property type="component" value="Unassembled WGS sequence"/>
</dbReference>
<dbReference type="InterPro" id="IPR001709">
    <property type="entry name" value="Flavoprot_Pyr_Nucl_cyt_Rdtase"/>
</dbReference>
<keyword evidence="7" id="KW-0288">FMN</keyword>
<keyword evidence="6" id="KW-0285">Flavoprotein</keyword>
<dbReference type="FunFam" id="1.20.990.10:FF:000010">
    <property type="entry name" value="Sulfite reductase [NADPH] flavoprotein component"/>
    <property type="match status" value="1"/>
</dbReference>
<dbReference type="PANTHER" id="PTHR19384:SF109">
    <property type="entry name" value="SULFITE REDUCTASE [NADPH] FLAVOPROTEIN COMPONENT"/>
    <property type="match status" value="1"/>
</dbReference>
<evidence type="ECO:0000313" key="15">
    <source>
        <dbReference type="EMBL" id="OLY78434.1"/>
    </source>
</evidence>
<dbReference type="AlphaFoldDB" id="A0A1R0GNG9"/>
<dbReference type="STRING" id="133383.A0A1R0GNG9"/>
<evidence type="ECO:0000259" key="14">
    <source>
        <dbReference type="PROSITE" id="PS51384"/>
    </source>
</evidence>
<evidence type="ECO:0000256" key="3">
    <source>
        <dbReference type="ARBA" id="ARBA00004774"/>
    </source>
</evidence>
<protein>
    <recommendedName>
        <fullName evidence="4">assimilatory sulfite reductase (NADPH)</fullName>
        <ecNumber evidence="4">1.8.1.2</ecNumber>
    </recommendedName>
</protein>
<dbReference type="InterPro" id="IPR017927">
    <property type="entry name" value="FAD-bd_FR_type"/>
</dbReference>
<dbReference type="InterPro" id="IPR023173">
    <property type="entry name" value="NADPH_Cyt_P450_Rdtase_alpha"/>
</dbReference>
<dbReference type="SUPFAM" id="SSF52343">
    <property type="entry name" value="Ferredoxin reductase-like, C-terminal NADP-linked domain"/>
    <property type="match status" value="1"/>
</dbReference>
<name>A0A1R0GNG9_9FUNG</name>
<dbReference type="Pfam" id="PF00175">
    <property type="entry name" value="NAD_binding_1"/>
    <property type="match status" value="1"/>
</dbReference>
<dbReference type="EMBL" id="LSSL01006455">
    <property type="protein sequence ID" value="OLY78434.1"/>
    <property type="molecule type" value="Genomic_DNA"/>
</dbReference>
<organism evidence="15 16">
    <name type="scientific">Smittium mucronatum</name>
    <dbReference type="NCBI Taxonomy" id="133383"/>
    <lineage>
        <taxon>Eukaryota</taxon>
        <taxon>Fungi</taxon>
        <taxon>Fungi incertae sedis</taxon>
        <taxon>Zoopagomycota</taxon>
        <taxon>Kickxellomycotina</taxon>
        <taxon>Harpellomycetes</taxon>
        <taxon>Harpellales</taxon>
        <taxon>Legeriomycetaceae</taxon>
        <taxon>Smittium</taxon>
    </lineage>
</organism>
<dbReference type="Pfam" id="PF00667">
    <property type="entry name" value="FAD_binding_1"/>
    <property type="match status" value="1"/>
</dbReference>
<reference evidence="15 16" key="1">
    <citation type="journal article" date="2016" name="Mol. Biol. Evol.">
        <title>Genome-Wide Survey of Gut Fungi (Harpellales) Reveals the First Horizontally Transferred Ubiquitin Gene from a Mosquito Host.</title>
        <authorList>
            <person name="Wang Y."/>
            <person name="White M.M."/>
            <person name="Kvist S."/>
            <person name="Moncalvo J.M."/>
        </authorList>
    </citation>
    <scope>NUCLEOTIDE SEQUENCE [LARGE SCALE GENOMIC DNA]</scope>
    <source>
        <strain evidence="15 16">ALG-7-W6</strain>
    </source>
</reference>
<keyword evidence="16" id="KW-1185">Reference proteome</keyword>
<dbReference type="SUPFAM" id="SSF63380">
    <property type="entry name" value="Riboflavin synthase domain-like"/>
    <property type="match status" value="1"/>
</dbReference>
<evidence type="ECO:0000256" key="8">
    <source>
        <dbReference type="ARBA" id="ARBA00022827"/>
    </source>
</evidence>
<gene>
    <name evidence="15" type="ORF">AYI68_g7517</name>
</gene>
<dbReference type="InterPro" id="IPR017938">
    <property type="entry name" value="Riboflavin_synthase-like_b-brl"/>
</dbReference>
<comment type="cofactor">
    <cofactor evidence="2">
        <name>FAD</name>
        <dbReference type="ChEBI" id="CHEBI:57692"/>
    </cofactor>
</comment>
<proteinExistence type="predicted"/>
<evidence type="ECO:0000256" key="13">
    <source>
        <dbReference type="ARBA" id="ARBA00059320"/>
    </source>
</evidence>
<keyword evidence="5" id="KW-0813">Transport</keyword>
<dbReference type="PROSITE" id="PS51384">
    <property type="entry name" value="FAD_FR"/>
    <property type="match status" value="1"/>
</dbReference>
<dbReference type="GO" id="GO:0004783">
    <property type="term" value="F:sulfite reductase (NADPH) activity"/>
    <property type="evidence" value="ECO:0007669"/>
    <property type="project" value="UniProtKB-EC"/>
</dbReference>
<evidence type="ECO:0000313" key="16">
    <source>
        <dbReference type="Proteomes" id="UP000187455"/>
    </source>
</evidence>
<comment type="cofactor">
    <cofactor evidence="1">
        <name>FMN</name>
        <dbReference type="ChEBI" id="CHEBI:58210"/>
    </cofactor>
</comment>
<dbReference type="PRINTS" id="PR00371">
    <property type="entry name" value="FPNCR"/>
</dbReference>
<dbReference type="InterPro" id="IPR003097">
    <property type="entry name" value="CysJ-like_FAD-binding"/>
</dbReference>
<dbReference type="GO" id="GO:0010181">
    <property type="term" value="F:FMN binding"/>
    <property type="evidence" value="ECO:0007669"/>
    <property type="project" value="TreeGrafter"/>
</dbReference>
<sequence length="839" mass="92241">MASVANDNSVESLKMGSLKISSSSATISSTRVNTNIGSPTLEKSVESANADSAKNINLHDVDRKLSVSVESQTSKNSVTYIAGAFSDVVLSYGSKASSTFNGVNIFNQSVISVPMETRSNAGISAAAISNRSSSASIITTVDSLVYFKKNLVDHYSSFRGTVFHVSSSLVKGAESEVDRILEFSSLGSVVLSSSNPKESQDMAILAHLIAKALQIPVFHLFKDSTDCSVISDSQVASYDKLSLIYKSVMNASGLSTLKTCDSISEIFNLFNLAFSTVYELVSTNKVSNPEYAVISFGNSVLSSDIPVYNTIVSQGNVLVVSINAFGLWSGAEINSLLGKSVKKALVLGYNSSSSYSKLYLDLLASFYTSNLDSNVDFVYENLYNSDGQTLESVIFEFLQIQAPVSDESENQVEDVQTAVPGFSEPQAPSSQAINLFDLQKQLIFNDSFNSSVSESPEYQDVFNISVSRIVRLTPPSYDRNLFHIEFNVGNSGLTYNIGEALGVYAENDHQNTLDLLNWYGVDPEQLFSKSVGGKSVTNTAYQWLKKKIDVFGRPGKKFYEFLANNSSDEKEATKLNFLISSEGKDEFRSRVENTITYADLLREFTSAHPSFGALIDNIPLIKSRHYSISSSSNMHPNEVHLLVVTVNWETTYGTRFGLASNYLEALKVGDHVKVSVIHSALKLPEDNLAPVIMAGLGTGMAPFRAFIEERAFRRANGIEVGPMALYFGSRHRTMEYLYGEDLESYHADGLLTRLQLAFSRDQPEKIYIQHKLNEDSDTLNDWLLNSNGSFYLCGPTWPVPDVREAIVSSFVKKSNVSTSAANKALEELREEERYVLEVY</sequence>
<evidence type="ECO:0000256" key="4">
    <source>
        <dbReference type="ARBA" id="ARBA00012604"/>
    </source>
</evidence>
<evidence type="ECO:0000256" key="9">
    <source>
        <dbReference type="ARBA" id="ARBA00022857"/>
    </source>
</evidence>
<dbReference type="Gene3D" id="3.40.50.80">
    <property type="entry name" value="Nucleotide-binding domain of ferredoxin-NADP reductase (FNR) module"/>
    <property type="match status" value="1"/>
</dbReference>
<dbReference type="PANTHER" id="PTHR19384">
    <property type="entry name" value="NITRIC OXIDE SYNTHASE-RELATED"/>
    <property type="match status" value="1"/>
</dbReference>
<comment type="function">
    <text evidence="13">This enzyme catalyzes the 6-electron reduction of sulfite to sulfide. This is one of several activities required for the biosynthesis of L-cysteine from sulfate.</text>
</comment>
<dbReference type="EC" id="1.8.1.2" evidence="4"/>
<comment type="catalytic activity">
    <reaction evidence="12">
        <text>hydrogen sulfide + 3 NADP(+) + 3 H2O = sulfite + 3 NADPH + 4 H(+)</text>
        <dbReference type="Rhea" id="RHEA:13801"/>
        <dbReference type="ChEBI" id="CHEBI:15377"/>
        <dbReference type="ChEBI" id="CHEBI:15378"/>
        <dbReference type="ChEBI" id="CHEBI:17359"/>
        <dbReference type="ChEBI" id="CHEBI:29919"/>
        <dbReference type="ChEBI" id="CHEBI:57783"/>
        <dbReference type="ChEBI" id="CHEBI:58349"/>
        <dbReference type="EC" id="1.8.1.2"/>
    </reaction>
</comment>
<evidence type="ECO:0000256" key="2">
    <source>
        <dbReference type="ARBA" id="ARBA00001974"/>
    </source>
</evidence>
<keyword evidence="8" id="KW-0274">FAD</keyword>
<dbReference type="Gene3D" id="2.40.30.10">
    <property type="entry name" value="Translation factors"/>
    <property type="match status" value="1"/>
</dbReference>
<feature type="domain" description="FAD-binding FR-type" evidence="14">
    <location>
        <begin position="459"/>
        <end position="684"/>
    </location>
</feature>
<dbReference type="GO" id="GO:0050660">
    <property type="term" value="F:flavin adenine dinucleotide binding"/>
    <property type="evidence" value="ECO:0007669"/>
    <property type="project" value="TreeGrafter"/>
</dbReference>
<evidence type="ECO:0000256" key="1">
    <source>
        <dbReference type="ARBA" id="ARBA00001917"/>
    </source>
</evidence>
<dbReference type="Gene3D" id="3.40.50.970">
    <property type="match status" value="1"/>
</dbReference>
<evidence type="ECO:0000256" key="7">
    <source>
        <dbReference type="ARBA" id="ARBA00022643"/>
    </source>
</evidence>
<dbReference type="InterPro" id="IPR039261">
    <property type="entry name" value="FNR_nucleotide-bd"/>
</dbReference>
<keyword evidence="9" id="KW-0521">NADP</keyword>